<organism evidence="5 6">
    <name type="scientific">Desulfurococcus mucosus (strain ATCC 35584 / DSM 2162 / JCM 9187 / O7/1)</name>
    <dbReference type="NCBI Taxonomy" id="765177"/>
    <lineage>
        <taxon>Archaea</taxon>
        <taxon>Thermoproteota</taxon>
        <taxon>Thermoprotei</taxon>
        <taxon>Desulfurococcales</taxon>
        <taxon>Desulfurococcaceae</taxon>
        <taxon>Desulfurococcus</taxon>
    </lineage>
</organism>
<dbReference type="InterPro" id="IPR002346">
    <property type="entry name" value="Mopterin_DH_FAD-bd"/>
</dbReference>
<dbReference type="Pfam" id="PF00941">
    <property type="entry name" value="FAD_binding_5"/>
    <property type="match status" value="1"/>
</dbReference>
<dbReference type="Gene3D" id="3.30.43.10">
    <property type="entry name" value="Uridine Diphospho-n-acetylenolpyruvylglucosamine Reductase, domain 2"/>
    <property type="match status" value="1"/>
</dbReference>
<dbReference type="Pfam" id="PF03450">
    <property type="entry name" value="CO_deh_flav_C"/>
    <property type="match status" value="1"/>
</dbReference>
<dbReference type="PROSITE" id="PS51387">
    <property type="entry name" value="FAD_PCMH"/>
    <property type="match status" value="1"/>
</dbReference>
<dbReference type="EMBL" id="CP002363">
    <property type="protein sequence ID" value="ADV64839.1"/>
    <property type="molecule type" value="Genomic_DNA"/>
</dbReference>
<dbReference type="InterPro" id="IPR005107">
    <property type="entry name" value="CO_DH_flav_C"/>
</dbReference>
<dbReference type="SUPFAM" id="SSF56176">
    <property type="entry name" value="FAD-binding/transporter-associated domain-like"/>
    <property type="match status" value="1"/>
</dbReference>
<evidence type="ECO:0000256" key="2">
    <source>
        <dbReference type="ARBA" id="ARBA00022827"/>
    </source>
</evidence>
<reference evidence="6" key="1">
    <citation type="submission" date="2010-11" db="EMBL/GenBank/DDBJ databases">
        <title>The complete genome of Desulfurococcus mucosus DSM 2162.</title>
        <authorList>
            <consortium name="US DOE Joint Genome Institute (JGI-PGF)"/>
            <person name="Lucas S."/>
            <person name="Copeland A."/>
            <person name="Lapidus A."/>
            <person name="Bruce D."/>
            <person name="Goodwin L."/>
            <person name="Pitluck S."/>
            <person name="Kyrpides N."/>
            <person name="Mavromatis K."/>
            <person name="Pagani I."/>
            <person name="Ivanova N."/>
            <person name="Ovchinnikova G."/>
            <person name="Chertkov O."/>
            <person name="Held B."/>
            <person name="Brettin T."/>
            <person name="Detter J.C."/>
            <person name="Tapia R."/>
            <person name="Han C."/>
            <person name="Land M."/>
            <person name="Hauser L."/>
            <person name="Markowitz V."/>
            <person name="Cheng J.-F."/>
            <person name="Hugenholtz P."/>
            <person name="Woyke T."/>
            <person name="Wu D."/>
            <person name="Wirth R."/>
            <person name="Bilek Y."/>
            <person name="Hader T."/>
            <person name="Klenk H.-P."/>
            <person name="Eisen J.A."/>
        </authorList>
    </citation>
    <scope>NUCLEOTIDE SEQUENCE [LARGE SCALE GENOMIC DNA]</scope>
    <source>
        <strain evidence="6">ATCC 35584 / DSM 2162 / JCM 9187 / O7/1</strain>
    </source>
</reference>
<dbReference type="Gene3D" id="3.30.390.50">
    <property type="entry name" value="CO dehydrogenase flavoprotein, C-terminal domain"/>
    <property type="match status" value="1"/>
</dbReference>
<sequence>MGLKPSMINYRNTHIIPFSFNYYEPASLREALEILSELGGSARILAGGTDLLVKMKTRQVEPKAVVNIKRIRELKGITVEDGRVRIKALTTLREIEESPIVAKYIPALRDAVKQMASIQVRSMATIGGNLCNASPAADTAPPLLVHNASVKIVGLNRERTVPLASFFKGPGSTVLEPGEILAEVIVEAEPGSSAFMKIGRVAVDLAVASAAVYVELNGDIVEEARIAAGAVAPTPIRCPVAEGALKGRRLSEVGLNVFKPIEGEVKPISDARASAEYRRHLVRILAHDAFWRAVEALKRDAE</sequence>
<dbReference type="InterPro" id="IPR016167">
    <property type="entry name" value="FAD-bd_PCMH_sub1"/>
</dbReference>
<dbReference type="KEGG" id="dmu:Desmu_0529"/>
<dbReference type="GO" id="GO:0016491">
    <property type="term" value="F:oxidoreductase activity"/>
    <property type="evidence" value="ECO:0007669"/>
    <property type="project" value="UniProtKB-KW"/>
</dbReference>
<evidence type="ECO:0000313" key="6">
    <source>
        <dbReference type="Proteomes" id="UP000001068"/>
    </source>
</evidence>
<evidence type="ECO:0000256" key="1">
    <source>
        <dbReference type="ARBA" id="ARBA00022630"/>
    </source>
</evidence>
<name>E8R8L3_DESM0</name>
<dbReference type="FunFam" id="3.30.465.10:FF:000017">
    <property type="entry name" value="Xanthine dehydrogenase, FAD binding subunit"/>
    <property type="match status" value="1"/>
</dbReference>
<evidence type="ECO:0000259" key="4">
    <source>
        <dbReference type="PROSITE" id="PS51387"/>
    </source>
</evidence>
<dbReference type="eggNOG" id="arCOG01926">
    <property type="taxonomic scope" value="Archaea"/>
</dbReference>
<keyword evidence="3" id="KW-0560">Oxidoreductase</keyword>
<proteinExistence type="predicted"/>
<gene>
    <name evidence="5" type="ordered locus">Desmu_0529</name>
</gene>
<dbReference type="InterPro" id="IPR051312">
    <property type="entry name" value="Diverse_Substr_Oxidored"/>
</dbReference>
<keyword evidence="6" id="KW-1185">Reference proteome</keyword>
<dbReference type="PANTHER" id="PTHR42659:SF2">
    <property type="entry name" value="XANTHINE DEHYDROGENASE SUBUNIT C-RELATED"/>
    <property type="match status" value="1"/>
</dbReference>
<protein>
    <submittedName>
        <fullName evidence="5">Molybdopterin dehydrogenase FAD-binding protein</fullName>
    </submittedName>
</protein>
<dbReference type="SUPFAM" id="SSF55447">
    <property type="entry name" value="CO dehydrogenase flavoprotein C-terminal domain-like"/>
    <property type="match status" value="1"/>
</dbReference>
<accession>E8R8L3</accession>
<dbReference type="PANTHER" id="PTHR42659">
    <property type="entry name" value="XANTHINE DEHYDROGENASE SUBUNIT C-RELATED"/>
    <property type="match status" value="1"/>
</dbReference>
<reference evidence="5 6" key="2">
    <citation type="journal article" date="2011" name="Stand. Genomic Sci.">
        <title>Complete genome sequence of Desulfurococcus mucosus type strain (O7/1).</title>
        <authorList>
            <person name="Wirth R."/>
            <person name="Chertkov O."/>
            <person name="Held B."/>
            <person name="Lapidus A."/>
            <person name="Nolan M."/>
            <person name="Lucas S."/>
            <person name="Hammon N."/>
            <person name="Deshpande S."/>
            <person name="Cheng J.F."/>
            <person name="Tapia R."/>
            <person name="Han C."/>
            <person name="Goodwin L."/>
            <person name="Pitluck S."/>
            <person name="Liolios K."/>
            <person name="Ioanna P."/>
            <person name="Ivanova N."/>
            <person name="Mavromatis K."/>
            <person name="Mikhailova N."/>
            <person name="Pati A."/>
            <person name="Chen A."/>
            <person name="Palaniappan K."/>
            <person name="Land M."/>
            <person name="Hauser L."/>
            <person name="Chang Y.J."/>
            <person name="Jeffries C.D."/>
            <person name="Bilek Y."/>
            <person name="Hader T."/>
            <person name="Rohde M."/>
            <person name="Spring S."/>
            <person name="Sikorski J."/>
            <person name="Goker M."/>
            <person name="Woyke T."/>
            <person name="Bristow J."/>
            <person name="Eisen J.A."/>
            <person name="Markowitz V."/>
            <person name="Hugenholtz P."/>
            <person name="Kyrpides N.C."/>
            <person name="Klenk H.P."/>
        </authorList>
    </citation>
    <scope>NUCLEOTIDE SEQUENCE [LARGE SCALE GENOMIC DNA]</scope>
    <source>
        <strain evidence="6">ATCC 35584 / DSM 2162 / JCM 9187 / O7/1</strain>
    </source>
</reference>
<dbReference type="STRING" id="765177.Desmu_0529"/>
<dbReference type="InterPro" id="IPR036683">
    <property type="entry name" value="CO_DH_flav_C_dom_sf"/>
</dbReference>
<dbReference type="InterPro" id="IPR036318">
    <property type="entry name" value="FAD-bd_PCMH-like_sf"/>
</dbReference>
<dbReference type="Proteomes" id="UP000001068">
    <property type="component" value="Chromosome"/>
</dbReference>
<dbReference type="GO" id="GO:0071949">
    <property type="term" value="F:FAD binding"/>
    <property type="evidence" value="ECO:0007669"/>
    <property type="project" value="InterPro"/>
</dbReference>
<keyword evidence="1" id="KW-0285">Flavoprotein</keyword>
<dbReference type="GeneID" id="10153222"/>
<evidence type="ECO:0000256" key="3">
    <source>
        <dbReference type="ARBA" id="ARBA00023002"/>
    </source>
</evidence>
<dbReference type="RefSeq" id="WP_013562061.1">
    <property type="nucleotide sequence ID" value="NC_014961.1"/>
</dbReference>
<dbReference type="SMART" id="SM01092">
    <property type="entry name" value="CO_deh_flav_C"/>
    <property type="match status" value="1"/>
</dbReference>
<evidence type="ECO:0000313" key="5">
    <source>
        <dbReference type="EMBL" id="ADV64839.1"/>
    </source>
</evidence>
<dbReference type="Gene3D" id="3.30.465.10">
    <property type="match status" value="1"/>
</dbReference>
<dbReference type="OrthoDB" id="19205at2157"/>
<dbReference type="AlphaFoldDB" id="E8R8L3"/>
<dbReference type="InterPro" id="IPR016169">
    <property type="entry name" value="FAD-bd_PCMH_sub2"/>
</dbReference>
<dbReference type="HOGENOM" id="CLU_058050_0_1_2"/>
<feature type="domain" description="FAD-binding PCMH-type" evidence="4">
    <location>
        <begin position="15"/>
        <end position="191"/>
    </location>
</feature>
<dbReference type="InterPro" id="IPR016166">
    <property type="entry name" value="FAD-bd_PCMH"/>
</dbReference>
<keyword evidence="2" id="KW-0274">FAD</keyword>